<gene>
    <name evidence="1" type="ORF">E3Q17_03739</name>
</gene>
<accession>A0A4T0NI78</accession>
<evidence type="ECO:0000313" key="2">
    <source>
        <dbReference type="Proteomes" id="UP000307169"/>
    </source>
</evidence>
<comment type="caution">
    <text evidence="1">The sequence shown here is derived from an EMBL/GenBank/DDBJ whole genome shotgun (WGS) entry which is preliminary data.</text>
</comment>
<protein>
    <submittedName>
        <fullName evidence="1">Uncharacterized protein</fullName>
    </submittedName>
</protein>
<organism evidence="1 2">
    <name type="scientific">Wallemia mellicola</name>
    <dbReference type="NCBI Taxonomy" id="1708541"/>
    <lineage>
        <taxon>Eukaryota</taxon>
        <taxon>Fungi</taxon>
        <taxon>Dikarya</taxon>
        <taxon>Basidiomycota</taxon>
        <taxon>Wallemiomycotina</taxon>
        <taxon>Wallemiomycetes</taxon>
        <taxon>Wallemiales</taxon>
        <taxon>Wallemiaceae</taxon>
        <taxon>Wallemia</taxon>
    </lineage>
</organism>
<sequence length="141" mass="15366">MHVGVAEERTTQLNGVDIGIEEPSGLNQFVMHAIGLAQSGTIALHSAFVGTTFSSKRSLKDKCVKALFDFMDDKDNVHYRGTAEVYNNGDVCVFPMTLNAYNHGIEGATGHLKDLGKKTAQFTIDYDTKWKAVVGIDVEGK</sequence>
<name>A0A4T0NI78_9BASI</name>
<reference evidence="1 2" key="1">
    <citation type="submission" date="2019-03" db="EMBL/GenBank/DDBJ databases">
        <title>Sequencing 25 genomes of Wallemia mellicola.</title>
        <authorList>
            <person name="Gostincar C."/>
        </authorList>
    </citation>
    <scope>NUCLEOTIDE SEQUENCE [LARGE SCALE GENOMIC DNA]</scope>
    <source>
        <strain evidence="1 2">EXF-1262</strain>
    </source>
</reference>
<dbReference type="EMBL" id="SPRH01000059">
    <property type="protein sequence ID" value="TIB96663.1"/>
    <property type="molecule type" value="Genomic_DNA"/>
</dbReference>
<dbReference type="Proteomes" id="UP000307169">
    <property type="component" value="Unassembled WGS sequence"/>
</dbReference>
<dbReference type="AlphaFoldDB" id="A0A4T0NI78"/>
<evidence type="ECO:0000313" key="1">
    <source>
        <dbReference type="EMBL" id="TIB96663.1"/>
    </source>
</evidence>
<proteinExistence type="predicted"/>